<organism evidence="1 2">
    <name type="scientific">Streptomyces ruber</name>
    <dbReference type="NCBI Taxonomy" id="83378"/>
    <lineage>
        <taxon>Bacteria</taxon>
        <taxon>Bacillati</taxon>
        <taxon>Actinomycetota</taxon>
        <taxon>Actinomycetes</taxon>
        <taxon>Kitasatosporales</taxon>
        <taxon>Streptomycetaceae</taxon>
        <taxon>Streptomyces</taxon>
    </lineage>
</organism>
<keyword evidence="2" id="KW-1185">Reference proteome</keyword>
<evidence type="ECO:0000313" key="1">
    <source>
        <dbReference type="EMBL" id="GGQ68818.1"/>
    </source>
</evidence>
<reference evidence="1" key="1">
    <citation type="journal article" date="2014" name="Int. J. Syst. Evol. Microbiol.">
        <title>Complete genome sequence of Corynebacterium casei LMG S-19264T (=DSM 44701T), isolated from a smear-ripened cheese.</title>
        <authorList>
            <consortium name="US DOE Joint Genome Institute (JGI-PGF)"/>
            <person name="Walter F."/>
            <person name="Albersmeier A."/>
            <person name="Kalinowski J."/>
            <person name="Ruckert C."/>
        </authorList>
    </citation>
    <scope>NUCLEOTIDE SEQUENCE</scope>
    <source>
        <strain evidence="1">JCM 3131</strain>
    </source>
</reference>
<protein>
    <submittedName>
        <fullName evidence="1">Uncharacterized protein</fullName>
    </submittedName>
</protein>
<sequence>MANGGPALVVRLDGWTAGRLDGWTAGRRDRRIMTFRVEDDRITGVCCVRNAEKLTRVGSGTPLAPR</sequence>
<reference evidence="1" key="2">
    <citation type="submission" date="2020-09" db="EMBL/GenBank/DDBJ databases">
        <authorList>
            <person name="Sun Q."/>
            <person name="Ohkuma M."/>
        </authorList>
    </citation>
    <scope>NUCLEOTIDE SEQUENCE</scope>
    <source>
        <strain evidence="1">JCM 3131</strain>
    </source>
</reference>
<name>A0A918BIN6_9ACTN</name>
<comment type="caution">
    <text evidence="1">The sequence shown here is derived from an EMBL/GenBank/DDBJ whole genome shotgun (WGS) entry which is preliminary data.</text>
</comment>
<dbReference type="AlphaFoldDB" id="A0A918BIN6"/>
<proteinExistence type="predicted"/>
<gene>
    <name evidence="1" type="ORF">GCM10010145_43180</name>
</gene>
<dbReference type="Proteomes" id="UP000620156">
    <property type="component" value="Unassembled WGS sequence"/>
</dbReference>
<dbReference type="EMBL" id="BMQK01000010">
    <property type="protein sequence ID" value="GGQ68818.1"/>
    <property type="molecule type" value="Genomic_DNA"/>
</dbReference>
<accession>A0A918BIN6</accession>
<evidence type="ECO:0000313" key="2">
    <source>
        <dbReference type="Proteomes" id="UP000620156"/>
    </source>
</evidence>